<dbReference type="Proteomes" id="UP000230607">
    <property type="component" value="Chromosome 1"/>
</dbReference>
<protein>
    <submittedName>
        <fullName evidence="1">Uncharacterized protein</fullName>
    </submittedName>
</protein>
<evidence type="ECO:0000313" key="2">
    <source>
        <dbReference type="Proteomes" id="UP000230607"/>
    </source>
</evidence>
<dbReference type="AlphaFoldDB" id="A0A2H1FEL9"/>
<name>A0A2H1FEL9_9ARCH</name>
<keyword evidence="2" id="KW-1185">Reference proteome</keyword>
<sequence length="33" mass="4083">MQEINDMKKRRVDQNLFWLEQRSGGIYVKFHSK</sequence>
<organism evidence="1 2">
    <name type="scientific">Candidatus Nitrosotalea okcheonensis</name>
    <dbReference type="NCBI Taxonomy" id="1903276"/>
    <lineage>
        <taxon>Archaea</taxon>
        <taxon>Nitrososphaerota</taxon>
        <taxon>Nitrososphaeria</taxon>
        <taxon>Nitrosotaleales</taxon>
        <taxon>Nitrosotaleaceae</taxon>
        <taxon>Nitrosotalea</taxon>
    </lineage>
</organism>
<proteinExistence type="predicted"/>
<evidence type="ECO:0000313" key="1">
    <source>
        <dbReference type="EMBL" id="SMH71208.1"/>
    </source>
</evidence>
<gene>
    <name evidence="1" type="ORF">NCS_11015</name>
</gene>
<reference evidence="2" key="1">
    <citation type="submission" date="2017-03" db="EMBL/GenBank/DDBJ databases">
        <authorList>
            <person name="Herbold C."/>
        </authorList>
    </citation>
    <scope>NUCLEOTIDE SEQUENCE [LARGE SCALE GENOMIC DNA]</scope>
</reference>
<dbReference type="EMBL" id="LT841358">
    <property type="protein sequence ID" value="SMH71208.1"/>
    <property type="molecule type" value="Genomic_DNA"/>
</dbReference>
<accession>A0A2H1FEL9</accession>